<organism evidence="2">
    <name type="scientific">Brassica napus</name>
    <name type="common">Rape</name>
    <dbReference type="NCBI Taxonomy" id="3708"/>
    <lineage>
        <taxon>Eukaryota</taxon>
        <taxon>Viridiplantae</taxon>
        <taxon>Streptophyta</taxon>
        <taxon>Embryophyta</taxon>
        <taxon>Tracheophyta</taxon>
        <taxon>Spermatophyta</taxon>
        <taxon>Magnoliopsida</taxon>
        <taxon>eudicotyledons</taxon>
        <taxon>Gunneridae</taxon>
        <taxon>Pentapetalae</taxon>
        <taxon>rosids</taxon>
        <taxon>malvids</taxon>
        <taxon>Brassicales</taxon>
        <taxon>Brassicaceae</taxon>
        <taxon>Brassiceae</taxon>
        <taxon>Brassica</taxon>
    </lineage>
</organism>
<name>A0A816QRK7_BRANA</name>
<evidence type="ECO:0000256" key="1">
    <source>
        <dbReference type="SAM" id="SignalP"/>
    </source>
</evidence>
<feature type="chain" id="PRO_5032439209" evidence="1">
    <location>
        <begin position="18"/>
        <end position="34"/>
    </location>
</feature>
<keyword evidence="1" id="KW-0732">Signal</keyword>
<protein>
    <submittedName>
        <fullName evidence="2">(rape) hypothetical protein</fullName>
    </submittedName>
</protein>
<dbReference type="AlphaFoldDB" id="A0A816QRK7"/>
<dbReference type="Proteomes" id="UP001295469">
    <property type="component" value="Chromosome C06"/>
</dbReference>
<accession>A0A816QRK7</accession>
<gene>
    <name evidence="2" type="ORF">DARMORV10_C06P39540.1</name>
</gene>
<dbReference type="EMBL" id="HG994370">
    <property type="protein sequence ID" value="CAF2062640.1"/>
    <property type="molecule type" value="Genomic_DNA"/>
</dbReference>
<proteinExistence type="predicted"/>
<evidence type="ECO:0000313" key="2">
    <source>
        <dbReference type="EMBL" id="CAF2062640.1"/>
    </source>
</evidence>
<sequence length="34" mass="3763">MAKLNFIMLSFVVLVVANTCLPSLAVEENEPKKL</sequence>
<feature type="signal peptide" evidence="1">
    <location>
        <begin position="1"/>
        <end position="17"/>
    </location>
</feature>
<reference evidence="2" key="1">
    <citation type="submission" date="2021-01" db="EMBL/GenBank/DDBJ databases">
        <authorList>
            <consortium name="Genoscope - CEA"/>
            <person name="William W."/>
        </authorList>
    </citation>
    <scope>NUCLEOTIDE SEQUENCE</scope>
</reference>